<feature type="chain" id="PRO_5045873389" description="Sortase" evidence="2">
    <location>
        <begin position="24"/>
        <end position="244"/>
    </location>
</feature>
<keyword evidence="2" id="KW-0732">Signal</keyword>
<name>A0ABQ2JFI4_9ACTN</name>
<dbReference type="RefSeq" id="WP_189098431.1">
    <property type="nucleotide sequence ID" value="NZ_BMND01000011.1"/>
</dbReference>
<feature type="compositionally biased region" description="Basic and acidic residues" evidence="1">
    <location>
        <begin position="167"/>
        <end position="181"/>
    </location>
</feature>
<reference evidence="4" key="1">
    <citation type="journal article" date="2019" name="Int. J. Syst. Evol. Microbiol.">
        <title>The Global Catalogue of Microorganisms (GCM) 10K type strain sequencing project: providing services to taxonomists for standard genome sequencing and annotation.</title>
        <authorList>
            <consortium name="The Broad Institute Genomics Platform"/>
            <consortium name="The Broad Institute Genome Sequencing Center for Infectious Disease"/>
            <person name="Wu L."/>
            <person name="Ma J."/>
        </authorList>
    </citation>
    <scope>NUCLEOTIDE SEQUENCE [LARGE SCALE GENOMIC DNA]</scope>
    <source>
        <strain evidence="4">CGMCC 4.7323</strain>
    </source>
</reference>
<comment type="caution">
    <text evidence="3">The sequence shown here is derived from an EMBL/GenBank/DDBJ whole genome shotgun (WGS) entry which is preliminary data.</text>
</comment>
<gene>
    <name evidence="3" type="ORF">GCM10012285_31220</name>
</gene>
<feature type="signal peptide" evidence="2">
    <location>
        <begin position="1"/>
        <end position="23"/>
    </location>
</feature>
<feature type="compositionally biased region" description="Basic and acidic residues" evidence="1">
    <location>
        <begin position="139"/>
        <end position="157"/>
    </location>
</feature>
<organism evidence="3 4">
    <name type="scientific">Streptomyces kronopolitis</name>
    <dbReference type="NCBI Taxonomy" id="1612435"/>
    <lineage>
        <taxon>Bacteria</taxon>
        <taxon>Bacillati</taxon>
        <taxon>Actinomycetota</taxon>
        <taxon>Actinomycetes</taxon>
        <taxon>Kitasatosporales</taxon>
        <taxon>Streptomycetaceae</taxon>
        <taxon>Streptomyces</taxon>
    </lineage>
</organism>
<dbReference type="Proteomes" id="UP000600080">
    <property type="component" value="Unassembled WGS sequence"/>
</dbReference>
<sequence>MHIRHISLYALGAAALLVAVLLTGDGDGGDAATETVGGAVSDAVNQAAPTAGDTPGAVVVAPDPVAPGTAFSVHDGGSCRGESATASFGDADIPPMQLSALSGRTEGTAILPEGTAPGAYTVTLTCDGTAGARPSALRSGRDGAEDTTDRVTDRDADQGDGEGDAGDAARGHGRESGDGHRSLTGTMTVSGGADGTVPLGGADTGLGGAAGTGRTTTTAGGLLLMAAACWGALARRRGTRGTRS</sequence>
<keyword evidence="4" id="KW-1185">Reference proteome</keyword>
<accession>A0ABQ2JFI4</accession>
<evidence type="ECO:0000256" key="2">
    <source>
        <dbReference type="SAM" id="SignalP"/>
    </source>
</evidence>
<protein>
    <recommendedName>
        <fullName evidence="5">Sortase</fullName>
    </recommendedName>
</protein>
<dbReference type="GeneID" id="301548872"/>
<evidence type="ECO:0008006" key="5">
    <source>
        <dbReference type="Google" id="ProtNLM"/>
    </source>
</evidence>
<evidence type="ECO:0000313" key="3">
    <source>
        <dbReference type="EMBL" id="GGN46530.1"/>
    </source>
</evidence>
<proteinExistence type="predicted"/>
<evidence type="ECO:0000313" key="4">
    <source>
        <dbReference type="Proteomes" id="UP000600080"/>
    </source>
</evidence>
<feature type="region of interest" description="Disordered" evidence="1">
    <location>
        <begin position="131"/>
        <end position="196"/>
    </location>
</feature>
<dbReference type="EMBL" id="BMND01000011">
    <property type="protein sequence ID" value="GGN46530.1"/>
    <property type="molecule type" value="Genomic_DNA"/>
</dbReference>
<evidence type="ECO:0000256" key="1">
    <source>
        <dbReference type="SAM" id="MobiDB-lite"/>
    </source>
</evidence>